<dbReference type="Proteomes" id="UP000288805">
    <property type="component" value="Unassembled WGS sequence"/>
</dbReference>
<gene>
    <name evidence="1" type="ORF">CK203_078593</name>
</gene>
<name>A0A438C3I1_VITVI</name>
<dbReference type="EMBL" id="QGNW01002573">
    <property type="protein sequence ID" value="RVW17813.1"/>
    <property type="molecule type" value="Genomic_DNA"/>
</dbReference>
<comment type="caution">
    <text evidence="1">The sequence shown here is derived from an EMBL/GenBank/DDBJ whole genome shotgun (WGS) entry which is preliminary data.</text>
</comment>
<sequence length="175" mass="19968">MSSLKLVLIKLEKIASEASGLQLRCILGVLLSGKSLVQVLLRLLSPGEGSFLSYTFQITLFHGLVDVTLLIHIFLSSSLPTLGVSDISLSKATNEVVCHIDSHLKIGFRKNWHPLMSLNRLLIMHLRWLHLIILYQLKVMYLFLRTLETWQEQLRVIVVFWDTGKQFLLTGKIVF</sequence>
<proteinExistence type="predicted"/>
<organism evidence="1 2">
    <name type="scientific">Vitis vinifera</name>
    <name type="common">Grape</name>
    <dbReference type="NCBI Taxonomy" id="29760"/>
    <lineage>
        <taxon>Eukaryota</taxon>
        <taxon>Viridiplantae</taxon>
        <taxon>Streptophyta</taxon>
        <taxon>Embryophyta</taxon>
        <taxon>Tracheophyta</taxon>
        <taxon>Spermatophyta</taxon>
        <taxon>Magnoliopsida</taxon>
        <taxon>eudicotyledons</taxon>
        <taxon>Gunneridae</taxon>
        <taxon>Pentapetalae</taxon>
        <taxon>rosids</taxon>
        <taxon>Vitales</taxon>
        <taxon>Vitaceae</taxon>
        <taxon>Viteae</taxon>
        <taxon>Vitis</taxon>
    </lineage>
</organism>
<protein>
    <submittedName>
        <fullName evidence="1">Uncharacterized protein</fullName>
    </submittedName>
</protein>
<reference evidence="1 2" key="1">
    <citation type="journal article" date="2018" name="PLoS Genet.">
        <title>Population sequencing reveals clonal diversity and ancestral inbreeding in the grapevine cultivar Chardonnay.</title>
        <authorList>
            <person name="Roach M.J."/>
            <person name="Johnson D.L."/>
            <person name="Bohlmann J."/>
            <person name="van Vuuren H.J."/>
            <person name="Jones S.J."/>
            <person name="Pretorius I.S."/>
            <person name="Schmidt S.A."/>
            <person name="Borneman A.R."/>
        </authorList>
    </citation>
    <scope>NUCLEOTIDE SEQUENCE [LARGE SCALE GENOMIC DNA]</scope>
    <source>
        <strain evidence="2">cv. Chardonnay</strain>
        <tissue evidence="1">Leaf</tissue>
    </source>
</reference>
<dbReference type="AlphaFoldDB" id="A0A438C3I1"/>
<evidence type="ECO:0000313" key="1">
    <source>
        <dbReference type="EMBL" id="RVW17813.1"/>
    </source>
</evidence>
<evidence type="ECO:0000313" key="2">
    <source>
        <dbReference type="Proteomes" id="UP000288805"/>
    </source>
</evidence>
<accession>A0A438C3I1</accession>